<proteinExistence type="predicted"/>
<dbReference type="AlphaFoldDB" id="A0A0A8YIV1"/>
<evidence type="ECO:0000313" key="1">
    <source>
        <dbReference type="EMBL" id="JAD25478.1"/>
    </source>
</evidence>
<sequence length="31" mass="3591">MALQQNHWNYVIFRKAQTGCELDFCPSFSVG</sequence>
<protein>
    <submittedName>
        <fullName evidence="1">Uncharacterized protein</fullName>
    </submittedName>
</protein>
<name>A0A0A8YIV1_ARUDO</name>
<accession>A0A0A8YIV1</accession>
<reference evidence="1" key="1">
    <citation type="submission" date="2014-09" db="EMBL/GenBank/DDBJ databases">
        <authorList>
            <person name="Magalhaes I.L.F."/>
            <person name="Oliveira U."/>
            <person name="Santos F.R."/>
            <person name="Vidigal T.H.D.A."/>
            <person name="Brescovit A.D."/>
            <person name="Santos A.J."/>
        </authorList>
    </citation>
    <scope>NUCLEOTIDE SEQUENCE</scope>
    <source>
        <tissue evidence="1">Shoot tissue taken approximately 20 cm above the soil surface</tissue>
    </source>
</reference>
<reference evidence="1" key="2">
    <citation type="journal article" date="2015" name="Data Brief">
        <title>Shoot transcriptome of the giant reed, Arundo donax.</title>
        <authorList>
            <person name="Barrero R.A."/>
            <person name="Guerrero F.D."/>
            <person name="Moolhuijzen P."/>
            <person name="Goolsby J.A."/>
            <person name="Tidwell J."/>
            <person name="Bellgard S.E."/>
            <person name="Bellgard M.I."/>
        </authorList>
    </citation>
    <scope>NUCLEOTIDE SEQUENCE</scope>
    <source>
        <tissue evidence="1">Shoot tissue taken approximately 20 cm above the soil surface</tissue>
    </source>
</reference>
<dbReference type="EMBL" id="GBRH01272417">
    <property type="protein sequence ID" value="JAD25478.1"/>
    <property type="molecule type" value="Transcribed_RNA"/>
</dbReference>
<organism evidence="1">
    <name type="scientific">Arundo donax</name>
    <name type="common">Giant reed</name>
    <name type="synonym">Donax arundinaceus</name>
    <dbReference type="NCBI Taxonomy" id="35708"/>
    <lineage>
        <taxon>Eukaryota</taxon>
        <taxon>Viridiplantae</taxon>
        <taxon>Streptophyta</taxon>
        <taxon>Embryophyta</taxon>
        <taxon>Tracheophyta</taxon>
        <taxon>Spermatophyta</taxon>
        <taxon>Magnoliopsida</taxon>
        <taxon>Liliopsida</taxon>
        <taxon>Poales</taxon>
        <taxon>Poaceae</taxon>
        <taxon>PACMAD clade</taxon>
        <taxon>Arundinoideae</taxon>
        <taxon>Arundineae</taxon>
        <taxon>Arundo</taxon>
    </lineage>
</organism>